<reference evidence="4" key="1">
    <citation type="submission" date="2021-04" db="EMBL/GenBank/DDBJ databases">
        <authorList>
            <person name="Tunstrom K."/>
        </authorList>
    </citation>
    <scope>NUCLEOTIDE SEQUENCE</scope>
</reference>
<dbReference type="InterPro" id="IPR027450">
    <property type="entry name" value="AlkB-like"/>
</dbReference>
<dbReference type="Proteomes" id="UP000691718">
    <property type="component" value="Unassembled WGS sequence"/>
</dbReference>
<evidence type="ECO:0000256" key="2">
    <source>
        <dbReference type="SAM" id="Phobius"/>
    </source>
</evidence>
<accession>A0A8S3W8G4</accession>
<dbReference type="GO" id="GO:0005737">
    <property type="term" value="C:cytoplasm"/>
    <property type="evidence" value="ECO:0007669"/>
    <property type="project" value="TreeGrafter"/>
</dbReference>
<dbReference type="OrthoDB" id="6614653at2759"/>
<evidence type="ECO:0000256" key="1">
    <source>
        <dbReference type="PIRSR" id="PIRSR604574-2"/>
    </source>
</evidence>
<organism evidence="4 5">
    <name type="scientific">Parnassius apollo</name>
    <name type="common">Apollo butterfly</name>
    <name type="synonym">Papilio apollo</name>
    <dbReference type="NCBI Taxonomy" id="110799"/>
    <lineage>
        <taxon>Eukaryota</taxon>
        <taxon>Metazoa</taxon>
        <taxon>Ecdysozoa</taxon>
        <taxon>Arthropoda</taxon>
        <taxon>Hexapoda</taxon>
        <taxon>Insecta</taxon>
        <taxon>Pterygota</taxon>
        <taxon>Neoptera</taxon>
        <taxon>Endopterygota</taxon>
        <taxon>Lepidoptera</taxon>
        <taxon>Glossata</taxon>
        <taxon>Ditrysia</taxon>
        <taxon>Papilionoidea</taxon>
        <taxon>Papilionidae</taxon>
        <taxon>Parnassiinae</taxon>
        <taxon>Parnassini</taxon>
        <taxon>Parnassius</taxon>
        <taxon>Parnassius</taxon>
    </lineage>
</organism>
<feature type="transmembrane region" description="Helical" evidence="2">
    <location>
        <begin position="219"/>
        <end position="236"/>
    </location>
</feature>
<keyword evidence="2" id="KW-1133">Transmembrane helix</keyword>
<feature type="binding site" evidence="1">
    <location>
        <position position="62"/>
    </location>
    <ligand>
        <name>Fe cation</name>
        <dbReference type="ChEBI" id="CHEBI:24875"/>
        <note>catalytic</note>
    </ligand>
</feature>
<protein>
    <submittedName>
        <fullName evidence="4">(apollo) hypothetical protein</fullName>
    </submittedName>
</protein>
<evidence type="ECO:0000313" key="4">
    <source>
        <dbReference type="EMBL" id="CAG4945437.1"/>
    </source>
</evidence>
<dbReference type="Pfam" id="PF13532">
    <property type="entry name" value="2OG-FeII_Oxy_2"/>
    <property type="match status" value="1"/>
</dbReference>
<keyword evidence="2" id="KW-0812">Transmembrane</keyword>
<dbReference type="InterPro" id="IPR005123">
    <property type="entry name" value="Oxoglu/Fe-dep_dioxygenase_dom"/>
</dbReference>
<name>A0A8S3W8G4_PARAO</name>
<dbReference type="GO" id="GO:0035515">
    <property type="term" value="F:oxidative RNA demethylase activity"/>
    <property type="evidence" value="ECO:0007669"/>
    <property type="project" value="TreeGrafter"/>
</dbReference>
<sequence>MRRKLFRLFNPSRVYTEDNKSLFPEDLAELCDCISNYLGYQNFRAEAAIVNYYHIGCTLSAHTDHSEVNLEAPLFSFSFGQSAIFLIGGPDKNVEPSAIMLNSGDIVVMSKEARLSYHAVPKIVSALSQPWSNGESDKEICDNMANFKYITNRQQLIIDMNRNIDNKEWDLFKNYAQESRINMNVRQVLHEHQKSLLDVNNFKSYFLVSFAPFYYIEEYFLCVSILVFLLGCSVITEKRIVNITIFVYYNAPFGDNLGFITTSCHIFKQRLKSW</sequence>
<keyword evidence="1" id="KW-0479">Metal-binding</keyword>
<comment type="caution">
    <text evidence="4">The sequence shown here is derived from an EMBL/GenBank/DDBJ whole genome shotgun (WGS) entry which is preliminary data.</text>
</comment>
<dbReference type="PANTHER" id="PTHR16557">
    <property type="entry name" value="ALKYLATED DNA REPAIR PROTEIN ALKB-RELATED"/>
    <property type="match status" value="1"/>
</dbReference>
<dbReference type="GO" id="GO:0005634">
    <property type="term" value="C:nucleus"/>
    <property type="evidence" value="ECO:0007669"/>
    <property type="project" value="TreeGrafter"/>
</dbReference>
<keyword evidence="2" id="KW-0472">Membrane</keyword>
<feature type="domain" description="Fe2OG dioxygenase" evidence="3">
    <location>
        <begin position="44"/>
        <end position="189"/>
    </location>
</feature>
<evidence type="ECO:0000313" key="5">
    <source>
        <dbReference type="Proteomes" id="UP000691718"/>
    </source>
</evidence>
<dbReference type="AlphaFoldDB" id="A0A8S3W8G4"/>
<dbReference type="PROSITE" id="PS51471">
    <property type="entry name" value="FE2OG_OXY"/>
    <property type="match status" value="1"/>
</dbReference>
<proteinExistence type="predicted"/>
<feature type="binding site" evidence="1">
    <location>
        <position position="118"/>
    </location>
    <ligand>
        <name>Fe cation</name>
        <dbReference type="ChEBI" id="CHEBI:24875"/>
        <note>catalytic</note>
    </ligand>
</feature>
<dbReference type="EMBL" id="CAJQZP010000209">
    <property type="protein sequence ID" value="CAG4945437.1"/>
    <property type="molecule type" value="Genomic_DNA"/>
</dbReference>
<dbReference type="GO" id="GO:0035513">
    <property type="term" value="P:oxidative RNA demethylation"/>
    <property type="evidence" value="ECO:0007669"/>
    <property type="project" value="TreeGrafter"/>
</dbReference>
<dbReference type="GO" id="GO:0035516">
    <property type="term" value="F:broad specificity oxidative DNA demethylase activity"/>
    <property type="evidence" value="ECO:0007669"/>
    <property type="project" value="TreeGrafter"/>
</dbReference>
<keyword evidence="5" id="KW-1185">Reference proteome</keyword>
<keyword evidence="1" id="KW-0408">Iron</keyword>
<dbReference type="GO" id="GO:0008198">
    <property type="term" value="F:ferrous iron binding"/>
    <property type="evidence" value="ECO:0007669"/>
    <property type="project" value="TreeGrafter"/>
</dbReference>
<comment type="cofactor">
    <cofactor evidence="1">
        <name>Fe(2+)</name>
        <dbReference type="ChEBI" id="CHEBI:29033"/>
    </cofactor>
    <text evidence="1">Binds 1 Fe(2+) ion per subunit.</text>
</comment>
<dbReference type="PANTHER" id="PTHR16557:SF2">
    <property type="entry name" value="NUCLEIC ACID DIOXYGENASE ALKBH1"/>
    <property type="match status" value="1"/>
</dbReference>
<feature type="binding site" evidence="1">
    <location>
        <position position="64"/>
    </location>
    <ligand>
        <name>Fe cation</name>
        <dbReference type="ChEBI" id="CHEBI:24875"/>
        <note>catalytic</note>
    </ligand>
</feature>
<evidence type="ECO:0000259" key="3">
    <source>
        <dbReference type="PROSITE" id="PS51471"/>
    </source>
</evidence>
<gene>
    <name evidence="4" type="ORF">PAPOLLO_LOCUS3070</name>
</gene>
<dbReference type="InterPro" id="IPR004574">
    <property type="entry name" value="Alkb"/>
</dbReference>